<dbReference type="Pfam" id="PF00892">
    <property type="entry name" value="EamA"/>
    <property type="match status" value="2"/>
</dbReference>
<keyword evidence="1" id="KW-0812">Transmembrane</keyword>
<feature type="transmembrane region" description="Helical" evidence="1">
    <location>
        <begin position="84"/>
        <end position="103"/>
    </location>
</feature>
<feature type="transmembrane region" description="Helical" evidence="1">
    <location>
        <begin position="154"/>
        <end position="171"/>
    </location>
</feature>
<feature type="transmembrane region" description="Helical" evidence="1">
    <location>
        <begin position="109"/>
        <end position="126"/>
    </location>
</feature>
<dbReference type="PANTHER" id="PTHR22911:SF135">
    <property type="entry name" value="BLR4310 PROTEIN"/>
    <property type="match status" value="1"/>
</dbReference>
<feature type="domain" description="EamA" evidence="2">
    <location>
        <begin position="161"/>
        <end position="290"/>
    </location>
</feature>
<dbReference type="PANTHER" id="PTHR22911">
    <property type="entry name" value="ACYL-MALONYL CONDENSING ENZYME-RELATED"/>
    <property type="match status" value="1"/>
</dbReference>
<gene>
    <name evidence="3" type="ORF">SAMN05428964_101381</name>
</gene>
<feature type="transmembrane region" description="Helical" evidence="1">
    <location>
        <begin position="42"/>
        <end position="63"/>
    </location>
</feature>
<feature type="transmembrane region" description="Helical" evidence="1">
    <location>
        <begin position="218"/>
        <end position="236"/>
    </location>
</feature>
<feature type="transmembrane region" description="Helical" evidence="1">
    <location>
        <begin position="273"/>
        <end position="291"/>
    </location>
</feature>
<proteinExistence type="predicted"/>
<organism evidence="3 4">
    <name type="scientific">Thalassospira xiamenensis</name>
    <dbReference type="NCBI Taxonomy" id="220697"/>
    <lineage>
        <taxon>Bacteria</taxon>
        <taxon>Pseudomonadati</taxon>
        <taxon>Pseudomonadota</taxon>
        <taxon>Alphaproteobacteria</taxon>
        <taxon>Rhodospirillales</taxon>
        <taxon>Thalassospiraceae</taxon>
        <taxon>Thalassospira</taxon>
    </lineage>
</organism>
<keyword evidence="1" id="KW-1133">Transmembrane helix</keyword>
<dbReference type="AlphaFoldDB" id="A0A285RC94"/>
<dbReference type="EMBL" id="OBMM01000001">
    <property type="protein sequence ID" value="SOB91319.1"/>
    <property type="molecule type" value="Genomic_DNA"/>
</dbReference>
<dbReference type="Gene3D" id="1.10.3730.20">
    <property type="match status" value="2"/>
</dbReference>
<evidence type="ECO:0000313" key="4">
    <source>
        <dbReference type="Proteomes" id="UP000219068"/>
    </source>
</evidence>
<protein>
    <submittedName>
        <fullName evidence="3">Permease of the drug/metabolite transporter (DMT) superfamily</fullName>
    </submittedName>
</protein>
<dbReference type="InterPro" id="IPR037185">
    <property type="entry name" value="EmrE-like"/>
</dbReference>
<evidence type="ECO:0000256" key="1">
    <source>
        <dbReference type="SAM" id="Phobius"/>
    </source>
</evidence>
<dbReference type="RefSeq" id="WP_249277962.1">
    <property type="nucleotide sequence ID" value="NZ_OBMM01000001.1"/>
</dbReference>
<feature type="transmembrane region" description="Helical" evidence="1">
    <location>
        <begin position="183"/>
        <end position="206"/>
    </location>
</feature>
<dbReference type="SUPFAM" id="SSF103481">
    <property type="entry name" value="Multidrug resistance efflux transporter EmrE"/>
    <property type="match status" value="2"/>
</dbReference>
<reference evidence="3 4" key="1">
    <citation type="submission" date="2017-08" db="EMBL/GenBank/DDBJ databases">
        <authorList>
            <person name="de Groot N.N."/>
        </authorList>
    </citation>
    <scope>NUCLEOTIDE SEQUENCE [LARGE SCALE GENOMIC DNA]</scope>
    <source>
        <strain evidence="3 4">USBA 78</strain>
    </source>
</reference>
<name>A0A285RC94_9PROT</name>
<dbReference type="GO" id="GO:0016020">
    <property type="term" value="C:membrane"/>
    <property type="evidence" value="ECO:0007669"/>
    <property type="project" value="InterPro"/>
</dbReference>
<feature type="transmembrane region" description="Helical" evidence="1">
    <location>
        <begin position="248"/>
        <end position="267"/>
    </location>
</feature>
<sequence length="306" mass="32445">MAQNVDATNGNRANVLGSLWMMTAMAAFAVEDAFVKAVSGSHPVGQVLILFGIGGAVLFAIIAKMQNKRLLDPAVLSRPMCIRIVFEVVGRLFYVLALALTPLSSTTAILQATPLIVVLGAAVIFGEKVGWRRWLAIFIGLIGVLIILRPSADGFSALSMFAVIGTIGFAGRDLASRAAPISIGTAILGLYGFIAVIIAGIVFSVWDGKAFTTPDGQSLFYFAGAVMMGIFAYAALMKAMRSGDVSSVTPFRYTRLLFGLALGVFLFGEELDIPMLIGCSIVVLSGLFILWRGKKVKADATALEHS</sequence>
<keyword evidence="1" id="KW-0472">Membrane</keyword>
<feature type="domain" description="EamA" evidence="2">
    <location>
        <begin position="16"/>
        <end position="148"/>
    </location>
</feature>
<feature type="transmembrane region" description="Helical" evidence="1">
    <location>
        <begin position="12"/>
        <end position="30"/>
    </location>
</feature>
<dbReference type="Proteomes" id="UP000219068">
    <property type="component" value="Unassembled WGS sequence"/>
</dbReference>
<feature type="transmembrane region" description="Helical" evidence="1">
    <location>
        <begin position="133"/>
        <end position="148"/>
    </location>
</feature>
<accession>A0A285RC94</accession>
<evidence type="ECO:0000313" key="3">
    <source>
        <dbReference type="EMBL" id="SOB91319.1"/>
    </source>
</evidence>
<evidence type="ECO:0000259" key="2">
    <source>
        <dbReference type="Pfam" id="PF00892"/>
    </source>
</evidence>
<dbReference type="InterPro" id="IPR000620">
    <property type="entry name" value="EamA_dom"/>
</dbReference>